<evidence type="ECO:0000256" key="4">
    <source>
        <dbReference type="ARBA" id="ARBA00023015"/>
    </source>
</evidence>
<dbReference type="Pfam" id="PF04934">
    <property type="entry name" value="Med6"/>
    <property type="match status" value="1"/>
</dbReference>
<gene>
    <name evidence="8 10" type="primary">MED6</name>
    <name evidence="10" type="ORF">N0V83_005730</name>
</gene>
<dbReference type="OrthoDB" id="344220at2759"/>
<dbReference type="EMBL" id="JAPEUY010000009">
    <property type="protein sequence ID" value="KAJ4369966.1"/>
    <property type="molecule type" value="Genomic_DNA"/>
</dbReference>
<keyword evidence="5 8" id="KW-0804">Transcription</keyword>
<evidence type="ECO:0000313" key="10">
    <source>
        <dbReference type="EMBL" id="KAJ4369966.1"/>
    </source>
</evidence>
<evidence type="ECO:0000256" key="9">
    <source>
        <dbReference type="SAM" id="MobiDB-lite"/>
    </source>
</evidence>
<dbReference type="Proteomes" id="UP001140560">
    <property type="component" value="Unassembled WGS sequence"/>
</dbReference>
<evidence type="ECO:0000256" key="3">
    <source>
        <dbReference type="ARBA" id="ARBA00020634"/>
    </source>
</evidence>
<feature type="compositionally biased region" description="Low complexity" evidence="9">
    <location>
        <begin position="193"/>
        <end position="222"/>
    </location>
</feature>
<dbReference type="AlphaFoldDB" id="A0A9W8Y8E2"/>
<comment type="subunit">
    <text evidence="8">Component of the Mediator complex.</text>
</comment>
<feature type="region of interest" description="Disordered" evidence="9">
    <location>
        <begin position="188"/>
        <end position="222"/>
    </location>
</feature>
<name>A0A9W8Y8E2_9PLEO</name>
<proteinExistence type="inferred from homology"/>
<evidence type="ECO:0000256" key="5">
    <source>
        <dbReference type="ARBA" id="ARBA00023163"/>
    </source>
</evidence>
<sequence>MPPPAPLPDEQEFDQPPLLGGIPNHDINFGNNPFYYFTSSPWFEPMCINVSVLNNLGLDPDGQKTMNDRKLWDERLRRERDGVQFMIVGEPQGEGQPWVLQRQNKVPNPEDNKKIDTHAEGTWYFQGTRVLMAPSLLDVMQSRLLSISTRMQQMAEISRNMTHWSPATGYSYFPPSYEGAKAPMTTASRIGSPTLAPTDPDAAASQSQGAGPAAQAADPAASSEDFSDALFMQSLSLTNAYGDEFMDENPLKGEPGAFVFENTRTAVDARNKAQEQANQASSQPVSSANLPKLDTQVPSVAPSAAGTPKGVATPAVPEALSRKGSIAPVPKKGKKDRAKSQGLTSPTTPAPSVP</sequence>
<dbReference type="GO" id="GO:0003712">
    <property type="term" value="F:transcription coregulator activity"/>
    <property type="evidence" value="ECO:0007669"/>
    <property type="project" value="InterPro"/>
</dbReference>
<comment type="function">
    <text evidence="8">Component of the Mediator complex, a coactivator involved in the regulated transcription of nearly all RNA polymerase II-dependent genes. Mediator functions as a bridge to convey information from gene-specific regulatory proteins to the basal RNA polymerase II transcription machinery. Mediator is recruited to promoters by direct interactions with regulatory proteins and serves as a scaffold for the assembly of a functional preinitiation complex with RNA polymerase II and the general transcription factors.</text>
</comment>
<dbReference type="InterPro" id="IPR007018">
    <property type="entry name" value="Mediator_Med6"/>
</dbReference>
<evidence type="ECO:0000256" key="8">
    <source>
        <dbReference type="RuleBase" id="RU364143"/>
    </source>
</evidence>
<comment type="caution">
    <text evidence="10">The sequence shown here is derived from an EMBL/GenBank/DDBJ whole genome shotgun (WGS) entry which is preliminary data.</text>
</comment>
<evidence type="ECO:0000256" key="1">
    <source>
        <dbReference type="ARBA" id="ARBA00004123"/>
    </source>
</evidence>
<feature type="region of interest" description="Disordered" evidence="9">
    <location>
        <begin position="271"/>
        <end position="354"/>
    </location>
</feature>
<organism evidence="10 11">
    <name type="scientific">Neocucurbitaria cava</name>
    <dbReference type="NCBI Taxonomy" id="798079"/>
    <lineage>
        <taxon>Eukaryota</taxon>
        <taxon>Fungi</taxon>
        <taxon>Dikarya</taxon>
        <taxon>Ascomycota</taxon>
        <taxon>Pezizomycotina</taxon>
        <taxon>Dothideomycetes</taxon>
        <taxon>Pleosporomycetidae</taxon>
        <taxon>Pleosporales</taxon>
        <taxon>Pleosporineae</taxon>
        <taxon>Cucurbitariaceae</taxon>
        <taxon>Neocucurbitaria</taxon>
    </lineage>
</organism>
<keyword evidence="8" id="KW-0010">Activator</keyword>
<feature type="region of interest" description="Disordered" evidence="9">
    <location>
        <begin position="1"/>
        <end position="24"/>
    </location>
</feature>
<dbReference type="Gene3D" id="3.10.450.580">
    <property type="entry name" value="Mediator complex, subunit Med6"/>
    <property type="match status" value="1"/>
</dbReference>
<reference evidence="10" key="1">
    <citation type="submission" date="2022-10" db="EMBL/GenBank/DDBJ databases">
        <title>Tapping the CABI collections for fungal endophytes: first genome assemblies for Collariella, Neodidymelliopsis, Ascochyta clinopodiicola, Didymella pomorum, Didymosphaeria variabile, Neocosmospora piperis and Neocucurbitaria cava.</title>
        <authorList>
            <person name="Hill R."/>
        </authorList>
    </citation>
    <scope>NUCLEOTIDE SEQUENCE</scope>
    <source>
        <strain evidence="10">IMI 356814</strain>
    </source>
</reference>
<dbReference type="PANTHER" id="PTHR13104">
    <property type="entry name" value="MED-6-RELATED"/>
    <property type="match status" value="1"/>
</dbReference>
<evidence type="ECO:0000313" key="11">
    <source>
        <dbReference type="Proteomes" id="UP001140560"/>
    </source>
</evidence>
<dbReference type="GO" id="GO:0006357">
    <property type="term" value="P:regulation of transcription by RNA polymerase II"/>
    <property type="evidence" value="ECO:0007669"/>
    <property type="project" value="InterPro"/>
</dbReference>
<protein>
    <recommendedName>
        <fullName evidence="3 8">Mediator of RNA polymerase II transcription subunit 6</fullName>
    </recommendedName>
    <alternativeName>
        <fullName evidence="7 8">Mediator complex subunit 6</fullName>
    </alternativeName>
</protein>
<dbReference type="GO" id="GO:0016592">
    <property type="term" value="C:mediator complex"/>
    <property type="evidence" value="ECO:0007669"/>
    <property type="project" value="InterPro"/>
</dbReference>
<comment type="subcellular location">
    <subcellularLocation>
        <location evidence="1 8">Nucleus</location>
    </subcellularLocation>
</comment>
<comment type="similarity">
    <text evidence="2 8">Belongs to the Mediator complex subunit 6 family.</text>
</comment>
<feature type="compositionally biased region" description="Polar residues" evidence="9">
    <location>
        <begin position="274"/>
        <end position="289"/>
    </location>
</feature>
<keyword evidence="6 8" id="KW-0539">Nucleus</keyword>
<evidence type="ECO:0000256" key="6">
    <source>
        <dbReference type="ARBA" id="ARBA00023242"/>
    </source>
</evidence>
<evidence type="ECO:0000256" key="7">
    <source>
        <dbReference type="ARBA" id="ARBA00031259"/>
    </source>
</evidence>
<dbReference type="InterPro" id="IPR038566">
    <property type="entry name" value="Mediator_Med6_sf"/>
</dbReference>
<keyword evidence="4 8" id="KW-0805">Transcription regulation</keyword>
<keyword evidence="11" id="KW-1185">Reference proteome</keyword>
<accession>A0A9W8Y8E2</accession>
<evidence type="ECO:0000256" key="2">
    <source>
        <dbReference type="ARBA" id="ARBA00007526"/>
    </source>
</evidence>